<comment type="caution">
    <text evidence="2">The sequence shown here is derived from an EMBL/GenBank/DDBJ whole genome shotgun (WGS) entry which is preliminary data.</text>
</comment>
<feature type="domain" description="Alginate export" evidence="1">
    <location>
        <begin position="89"/>
        <end position="490"/>
    </location>
</feature>
<evidence type="ECO:0000313" key="2">
    <source>
        <dbReference type="EMBL" id="TGX43185.1"/>
    </source>
</evidence>
<dbReference type="AlphaFoldDB" id="A0A4S1WL80"/>
<dbReference type="OrthoDB" id="7439590at2"/>
<protein>
    <submittedName>
        <fullName evidence="2">Alginate export family protein</fullName>
    </submittedName>
</protein>
<dbReference type="Pfam" id="PF13372">
    <property type="entry name" value="Alginate_exp"/>
    <property type="match status" value="1"/>
</dbReference>
<accession>A0A4S1WL80</accession>
<dbReference type="Proteomes" id="UP000309848">
    <property type="component" value="Unassembled WGS sequence"/>
</dbReference>
<dbReference type="EMBL" id="SRXU01000003">
    <property type="protein sequence ID" value="TGX43185.1"/>
    <property type="molecule type" value="Genomic_DNA"/>
</dbReference>
<gene>
    <name evidence="2" type="ORF">E5A74_08405</name>
</gene>
<evidence type="ECO:0000259" key="1">
    <source>
        <dbReference type="Pfam" id="PF13372"/>
    </source>
</evidence>
<name>A0A4S1WL80_9SPHN</name>
<keyword evidence="3" id="KW-1185">Reference proteome</keyword>
<proteinExistence type="predicted"/>
<reference evidence="2 3" key="1">
    <citation type="submission" date="2019-04" db="EMBL/GenBank/DDBJ databases">
        <title>Sphingomonas psychrotolerans sp. nov., isolated from soil in the Tianshan Mountains, Xinjiang, China.</title>
        <authorList>
            <person name="Luo Y."/>
            <person name="Sheng H."/>
        </authorList>
    </citation>
    <scope>NUCLEOTIDE SEQUENCE [LARGE SCALE GENOMIC DNA]</scope>
    <source>
        <strain evidence="2 3">KIS18-15</strain>
    </source>
</reference>
<sequence>MREALVLSDAPVLARRGRICCCLIAALRRRARRAPIKRDQFLLFPEHAVISTFPSPALRGALIGLCATAALPAHAQSSGKDDKGVVFSIDATTRARGEVIDGQFRPGVPADDAFVSFRTTVAAKAELGPIAVGGEIVDARGYGQRAGSSVRTSEVNALEPVQAYVAYRASDAFAKGATATVTGGRFALDIGSSRLVSRTDFPNTVQSYLGGMIDWRSKGKDRVVAFWSKPFSTLPDTVADIEDNKIQLDRAGGNLTFFGASAMAAKAFGNISAEAYGYRLAEDDRTTRLTRNRHLVTAGLRLRRAPAKGAFDFEGEGAWQWGTARATTAASDVRDLDVRAGFTHVEAGWTAPRGWTPRVSAMFDYGSGDGRDAGSYGRFDSLFGARRADFGPNGLYGPVGRSNLISPGVRLEAKPSKRLDLMAAVRGLWLAQATDSFASTSVRDRNGASGRHAGTQFEARARRWLVPERLRLEVGGAWLAKGRFLETAPNAPATGDTHYGYVDLAASF</sequence>
<evidence type="ECO:0000313" key="3">
    <source>
        <dbReference type="Proteomes" id="UP000309848"/>
    </source>
</evidence>
<organism evidence="2 3">
    <name type="scientific">Sphingomonas naasensis</name>
    <dbReference type="NCBI Taxonomy" id="1344951"/>
    <lineage>
        <taxon>Bacteria</taxon>
        <taxon>Pseudomonadati</taxon>
        <taxon>Pseudomonadota</taxon>
        <taxon>Alphaproteobacteria</taxon>
        <taxon>Sphingomonadales</taxon>
        <taxon>Sphingomonadaceae</taxon>
        <taxon>Sphingomonas</taxon>
    </lineage>
</organism>
<dbReference type="InterPro" id="IPR025388">
    <property type="entry name" value="Alginate_export_dom"/>
</dbReference>